<evidence type="ECO:0000256" key="9">
    <source>
        <dbReference type="ARBA" id="ARBA00023201"/>
    </source>
</evidence>
<reference evidence="13 15" key="2">
    <citation type="journal article" date="2013" name="Nature">
        <title>Insights into bilaterian evolution from three spiralian genomes.</title>
        <authorList>
            <person name="Simakov O."/>
            <person name="Marletaz F."/>
            <person name="Cho S.J."/>
            <person name="Edsinger-Gonzales E."/>
            <person name="Havlak P."/>
            <person name="Hellsten U."/>
            <person name="Kuo D.H."/>
            <person name="Larsson T."/>
            <person name="Lv J."/>
            <person name="Arendt D."/>
            <person name="Savage R."/>
            <person name="Osoegawa K."/>
            <person name="de Jong P."/>
            <person name="Grimwood J."/>
            <person name="Chapman J.A."/>
            <person name="Shapiro H."/>
            <person name="Aerts A."/>
            <person name="Otillar R.P."/>
            <person name="Terry A.Y."/>
            <person name="Boore J.L."/>
            <person name="Grigoriev I.V."/>
            <person name="Lindberg D.R."/>
            <person name="Seaver E.C."/>
            <person name="Weisblat D.A."/>
            <person name="Putnam N.H."/>
            <person name="Rokhsar D.S."/>
        </authorList>
    </citation>
    <scope>NUCLEOTIDE SEQUENCE</scope>
    <source>
        <strain evidence="13 15">I ESC-2004</strain>
    </source>
</reference>
<protein>
    <submittedName>
        <fullName evidence="13 14">Uncharacterized protein</fullName>
    </submittedName>
</protein>
<evidence type="ECO:0000256" key="4">
    <source>
        <dbReference type="ARBA" id="ARBA00022692"/>
    </source>
</evidence>
<keyword evidence="4 11" id="KW-0812">Transmembrane</keyword>
<evidence type="ECO:0000313" key="14">
    <source>
        <dbReference type="EnsemblMetazoa" id="CapteP190418"/>
    </source>
</evidence>
<feature type="transmembrane region" description="Helical" evidence="12">
    <location>
        <begin position="56"/>
        <end position="78"/>
    </location>
</feature>
<evidence type="ECO:0000256" key="5">
    <source>
        <dbReference type="ARBA" id="ARBA00022989"/>
    </source>
</evidence>
<reference evidence="14" key="3">
    <citation type="submission" date="2015-06" db="UniProtKB">
        <authorList>
            <consortium name="EnsemblMetazoa"/>
        </authorList>
    </citation>
    <scope>IDENTIFICATION</scope>
</reference>
<gene>
    <name evidence="13" type="ORF">CAPTEDRAFT_190418</name>
</gene>
<evidence type="ECO:0000256" key="6">
    <source>
        <dbReference type="ARBA" id="ARBA00023053"/>
    </source>
</evidence>
<evidence type="ECO:0000256" key="11">
    <source>
        <dbReference type="RuleBase" id="RU000679"/>
    </source>
</evidence>
<dbReference type="EMBL" id="KB311270">
    <property type="protein sequence ID" value="ELT89613.1"/>
    <property type="molecule type" value="Genomic_DNA"/>
</dbReference>
<evidence type="ECO:0000313" key="13">
    <source>
        <dbReference type="EMBL" id="ELT89613.1"/>
    </source>
</evidence>
<dbReference type="Proteomes" id="UP000014760">
    <property type="component" value="Unassembled WGS sequence"/>
</dbReference>
<organism evidence="13">
    <name type="scientific">Capitella teleta</name>
    <name type="common">Polychaete worm</name>
    <dbReference type="NCBI Taxonomy" id="283909"/>
    <lineage>
        <taxon>Eukaryota</taxon>
        <taxon>Metazoa</taxon>
        <taxon>Spiralia</taxon>
        <taxon>Lophotrochozoa</taxon>
        <taxon>Annelida</taxon>
        <taxon>Polychaeta</taxon>
        <taxon>Sedentaria</taxon>
        <taxon>Scolecida</taxon>
        <taxon>Capitellidae</taxon>
        <taxon>Capitella</taxon>
    </lineage>
</organism>
<dbReference type="EnsemblMetazoa" id="CapteT190418">
    <property type="protein sequence ID" value="CapteP190418"/>
    <property type="gene ID" value="CapteG190418"/>
</dbReference>
<accession>R7T832</accession>
<evidence type="ECO:0000256" key="8">
    <source>
        <dbReference type="ARBA" id="ARBA00023136"/>
    </source>
</evidence>
<dbReference type="EMBL" id="AMQN01014776">
    <property type="status" value="NOT_ANNOTATED_CDS"/>
    <property type="molecule type" value="Genomic_DNA"/>
</dbReference>
<keyword evidence="2 11" id="KW-0813">Transport</keyword>
<keyword evidence="9 11" id="KW-0739">Sodium transport</keyword>
<keyword evidence="5 12" id="KW-1133">Transmembrane helix</keyword>
<reference evidence="15" key="1">
    <citation type="submission" date="2012-12" db="EMBL/GenBank/DDBJ databases">
        <authorList>
            <person name="Hellsten U."/>
            <person name="Grimwood J."/>
            <person name="Chapman J.A."/>
            <person name="Shapiro H."/>
            <person name="Aerts A."/>
            <person name="Otillar R.P."/>
            <person name="Terry A.Y."/>
            <person name="Boore J.L."/>
            <person name="Simakov O."/>
            <person name="Marletaz F."/>
            <person name="Cho S.-J."/>
            <person name="Edsinger-Gonzales E."/>
            <person name="Havlak P."/>
            <person name="Kuo D.-H."/>
            <person name="Larsson T."/>
            <person name="Lv J."/>
            <person name="Arendt D."/>
            <person name="Savage R."/>
            <person name="Osoegawa K."/>
            <person name="de Jong P."/>
            <person name="Lindberg D.R."/>
            <person name="Seaver E.C."/>
            <person name="Weisblat D.A."/>
            <person name="Putnam N.H."/>
            <person name="Grigoriev I.V."/>
            <person name="Rokhsar D.S."/>
        </authorList>
    </citation>
    <scope>NUCLEOTIDE SEQUENCE</scope>
    <source>
        <strain evidence="15">I ESC-2004</strain>
    </source>
</reference>
<dbReference type="HOGENOM" id="CLU_1138955_0_0_1"/>
<comment type="subcellular location">
    <subcellularLocation>
        <location evidence="1">Membrane</location>
        <topology evidence="1">Multi-pass membrane protein</topology>
    </subcellularLocation>
</comment>
<evidence type="ECO:0000256" key="2">
    <source>
        <dbReference type="ARBA" id="ARBA00022448"/>
    </source>
</evidence>
<comment type="similarity">
    <text evidence="11">Belongs to the amiloride-sensitive sodium channel (TC 1.A.6) family.</text>
</comment>
<evidence type="ECO:0000256" key="3">
    <source>
        <dbReference type="ARBA" id="ARBA00022461"/>
    </source>
</evidence>
<dbReference type="AlphaFoldDB" id="R7T832"/>
<keyword evidence="6" id="KW-0915">Sodium</keyword>
<evidence type="ECO:0000256" key="1">
    <source>
        <dbReference type="ARBA" id="ARBA00004141"/>
    </source>
</evidence>
<keyword evidence="15" id="KW-1185">Reference proteome</keyword>
<dbReference type="InterPro" id="IPR001873">
    <property type="entry name" value="ENaC"/>
</dbReference>
<dbReference type="GO" id="GO:0015280">
    <property type="term" value="F:ligand-gated sodium channel activity"/>
    <property type="evidence" value="ECO:0007669"/>
    <property type="project" value="TreeGrafter"/>
</dbReference>
<dbReference type="OrthoDB" id="6238402at2759"/>
<keyword evidence="7 11" id="KW-0406">Ion transport</keyword>
<sequence>MAAGTGAIAKDELEGEKKENVRSSFMNHVMKQYSENTTFHGVKQIFEDQSAFARRLSWTLVVLGSIVGFSYAISIKLIHFLEYPSQIDLTVTYEDSLEFPTVYICNPNPYQMSKVMRHGLLDVVAAAYRTEDKHSEGVFVFKEGICDLNFPLDDVVLRRFRYMTLGVCQSLCHGYYKKCSGIFYNVEKSYCYLTSTTGAYIEPLPTESCFRRPFFLRRKRHLIYIKLGPIPERNLSGKTKFEGS</sequence>
<dbReference type="Pfam" id="PF00858">
    <property type="entry name" value="ASC"/>
    <property type="match status" value="1"/>
</dbReference>
<keyword evidence="10 11" id="KW-0407">Ion channel</keyword>
<name>R7T832_CAPTE</name>
<evidence type="ECO:0000256" key="7">
    <source>
        <dbReference type="ARBA" id="ARBA00023065"/>
    </source>
</evidence>
<proteinExistence type="inferred from homology"/>
<keyword evidence="8 12" id="KW-0472">Membrane</keyword>
<evidence type="ECO:0000256" key="12">
    <source>
        <dbReference type="SAM" id="Phobius"/>
    </source>
</evidence>
<dbReference type="PANTHER" id="PTHR11690">
    <property type="entry name" value="AMILORIDE-SENSITIVE SODIUM CHANNEL-RELATED"/>
    <property type="match status" value="1"/>
</dbReference>
<dbReference type="GO" id="GO:0005886">
    <property type="term" value="C:plasma membrane"/>
    <property type="evidence" value="ECO:0007669"/>
    <property type="project" value="TreeGrafter"/>
</dbReference>
<evidence type="ECO:0000256" key="10">
    <source>
        <dbReference type="ARBA" id="ARBA00023303"/>
    </source>
</evidence>
<keyword evidence="3 11" id="KW-0894">Sodium channel</keyword>
<evidence type="ECO:0000313" key="15">
    <source>
        <dbReference type="Proteomes" id="UP000014760"/>
    </source>
</evidence>